<evidence type="ECO:0000259" key="1">
    <source>
        <dbReference type="Pfam" id="PF00535"/>
    </source>
</evidence>
<dbReference type="PANTHER" id="PTHR43685">
    <property type="entry name" value="GLYCOSYLTRANSFERASE"/>
    <property type="match status" value="1"/>
</dbReference>
<reference evidence="2 3" key="1">
    <citation type="submission" date="2016-10" db="EMBL/GenBank/DDBJ databases">
        <authorList>
            <person name="de Groot N.N."/>
        </authorList>
    </citation>
    <scope>NUCLEOTIDE SEQUENCE [LARGE SCALE GENOMIC DNA]</scope>
    <source>
        <strain evidence="2 3">DSM 23413</strain>
    </source>
</reference>
<keyword evidence="2" id="KW-0808">Transferase</keyword>
<sequence length="248" mass="27719">MKISVITAVYNSEATVGEAIASVAAQEYSDVEHLIIEGKSRDGSLAAIEAAAHDRMVLVSEPDTGIYDALNKGIVRATGDVVGFLHSDDFLAHTRVLSRIAEAFEDPNVEAVFSDLDYVSQSDTGRVVRHWVTGPFEPRRLKWGWMPAHPTLYLRRSVYETIGTFDTSFRIAADYDFILRYFTQTKAPSVYIPEVLYKMRLGGESNRDLGRIKRKSMEDYRAIRRNGVGGPLTLASKNLSKLGQFLPR</sequence>
<dbReference type="InterPro" id="IPR050834">
    <property type="entry name" value="Glycosyltransf_2"/>
</dbReference>
<proteinExistence type="predicted"/>
<evidence type="ECO:0000313" key="2">
    <source>
        <dbReference type="EMBL" id="SEG30838.1"/>
    </source>
</evidence>
<accession>A0A1H5Z3E5</accession>
<dbReference type="OrthoDB" id="5291101at2"/>
<dbReference type="CDD" id="cd06433">
    <property type="entry name" value="GT_2_WfgS_like"/>
    <property type="match status" value="1"/>
</dbReference>
<dbReference type="SUPFAM" id="SSF53448">
    <property type="entry name" value="Nucleotide-diphospho-sugar transferases"/>
    <property type="match status" value="1"/>
</dbReference>
<dbReference type="InterPro" id="IPR001173">
    <property type="entry name" value="Glyco_trans_2-like"/>
</dbReference>
<evidence type="ECO:0000313" key="3">
    <source>
        <dbReference type="Proteomes" id="UP000236742"/>
    </source>
</evidence>
<dbReference type="EMBL" id="FNVD01000028">
    <property type="protein sequence ID" value="SEG30838.1"/>
    <property type="molecule type" value="Genomic_DNA"/>
</dbReference>
<dbReference type="PANTHER" id="PTHR43685:SF2">
    <property type="entry name" value="GLYCOSYLTRANSFERASE 2-LIKE DOMAIN-CONTAINING PROTEIN"/>
    <property type="match status" value="1"/>
</dbReference>
<organism evidence="2 3">
    <name type="scientific">Jhaorihella thermophila</name>
    <dbReference type="NCBI Taxonomy" id="488547"/>
    <lineage>
        <taxon>Bacteria</taxon>
        <taxon>Pseudomonadati</taxon>
        <taxon>Pseudomonadota</taxon>
        <taxon>Alphaproteobacteria</taxon>
        <taxon>Rhodobacterales</taxon>
        <taxon>Paracoccaceae</taxon>
        <taxon>Jhaorihella</taxon>
    </lineage>
</organism>
<dbReference type="InterPro" id="IPR029044">
    <property type="entry name" value="Nucleotide-diphossugar_trans"/>
</dbReference>
<dbReference type="AlphaFoldDB" id="A0A1H5Z3E5"/>
<protein>
    <submittedName>
        <fullName evidence="2">Glycosyltransferase</fullName>
    </submittedName>
</protein>
<dbReference type="RefSeq" id="WP_104009297.1">
    <property type="nucleotide sequence ID" value="NZ_FNVD01000028.1"/>
</dbReference>
<keyword evidence="3" id="KW-1185">Reference proteome</keyword>
<dbReference type="Pfam" id="PF00535">
    <property type="entry name" value="Glycos_transf_2"/>
    <property type="match status" value="1"/>
</dbReference>
<dbReference type="Gene3D" id="3.90.550.10">
    <property type="entry name" value="Spore Coat Polysaccharide Biosynthesis Protein SpsA, Chain A"/>
    <property type="match status" value="1"/>
</dbReference>
<feature type="domain" description="Glycosyltransferase 2-like" evidence="1">
    <location>
        <begin position="4"/>
        <end position="158"/>
    </location>
</feature>
<gene>
    <name evidence="2" type="ORF">SAMN05421751_1288</name>
</gene>
<name>A0A1H5Z3E5_9RHOB</name>
<dbReference type="Proteomes" id="UP000236742">
    <property type="component" value="Unassembled WGS sequence"/>
</dbReference>
<dbReference type="GO" id="GO:0016740">
    <property type="term" value="F:transferase activity"/>
    <property type="evidence" value="ECO:0007669"/>
    <property type="project" value="UniProtKB-KW"/>
</dbReference>